<dbReference type="PROSITE" id="PS01175">
    <property type="entry name" value="RIBONUCLEASE_II"/>
    <property type="match status" value="1"/>
</dbReference>
<evidence type="ECO:0000256" key="6">
    <source>
        <dbReference type="SAM" id="MobiDB-lite"/>
    </source>
</evidence>
<dbReference type="SMART" id="SM00955">
    <property type="entry name" value="RNB"/>
    <property type="match status" value="1"/>
</dbReference>
<dbReference type="GO" id="GO:0005524">
    <property type="term" value="F:ATP binding"/>
    <property type="evidence" value="ECO:0007669"/>
    <property type="project" value="UniProtKB-KW"/>
</dbReference>
<comment type="similarity">
    <text evidence="1">Belongs to the DNA2/NAM7 helicase family.</text>
</comment>
<dbReference type="InterPro" id="IPR050534">
    <property type="entry name" value="Coronavir_polyprotein_1ab"/>
</dbReference>
<organism evidence="8 9">
    <name type="scientific">Sinanodonta woodiana</name>
    <name type="common">Chinese pond mussel</name>
    <name type="synonym">Anodonta woodiana</name>
    <dbReference type="NCBI Taxonomy" id="1069815"/>
    <lineage>
        <taxon>Eukaryota</taxon>
        <taxon>Metazoa</taxon>
        <taxon>Spiralia</taxon>
        <taxon>Lophotrochozoa</taxon>
        <taxon>Mollusca</taxon>
        <taxon>Bivalvia</taxon>
        <taxon>Autobranchia</taxon>
        <taxon>Heteroconchia</taxon>
        <taxon>Palaeoheterodonta</taxon>
        <taxon>Unionida</taxon>
        <taxon>Unionoidea</taxon>
        <taxon>Unionidae</taxon>
        <taxon>Unioninae</taxon>
        <taxon>Sinanodonta</taxon>
    </lineage>
</organism>
<feature type="compositionally biased region" description="Acidic residues" evidence="6">
    <location>
        <begin position="1703"/>
        <end position="1718"/>
    </location>
</feature>
<evidence type="ECO:0000313" key="9">
    <source>
        <dbReference type="Proteomes" id="UP001634394"/>
    </source>
</evidence>
<comment type="caution">
    <text evidence="8">The sequence shown here is derived from an EMBL/GenBank/DDBJ whole genome shotgun (WGS) entry which is preliminary data.</text>
</comment>
<dbReference type="SUPFAM" id="SSF52540">
    <property type="entry name" value="P-loop containing nucleoside triphosphate hydrolases"/>
    <property type="match status" value="1"/>
</dbReference>
<feature type="compositionally biased region" description="Polar residues" evidence="6">
    <location>
        <begin position="640"/>
        <end position="649"/>
    </location>
</feature>
<proteinExistence type="inferred from homology"/>
<keyword evidence="3" id="KW-0378">Hydrolase</keyword>
<dbReference type="Proteomes" id="UP001634394">
    <property type="component" value="Unassembled WGS sequence"/>
</dbReference>
<dbReference type="Pfam" id="PF13086">
    <property type="entry name" value="AAA_11"/>
    <property type="match status" value="1"/>
</dbReference>
<dbReference type="GO" id="GO:0016787">
    <property type="term" value="F:hydrolase activity"/>
    <property type="evidence" value="ECO:0007669"/>
    <property type="project" value="UniProtKB-KW"/>
</dbReference>
<dbReference type="CDD" id="cd18808">
    <property type="entry name" value="SF1_C_Upf1"/>
    <property type="match status" value="1"/>
</dbReference>
<dbReference type="EMBL" id="JBJQND010000008">
    <property type="protein sequence ID" value="KAL3868508.1"/>
    <property type="molecule type" value="Genomic_DNA"/>
</dbReference>
<dbReference type="InterPro" id="IPR022966">
    <property type="entry name" value="RNase_II/R_CS"/>
</dbReference>
<dbReference type="Gene3D" id="3.40.50.300">
    <property type="entry name" value="P-loop containing nucleotide triphosphate hydrolases"/>
    <property type="match status" value="2"/>
</dbReference>
<protein>
    <recommendedName>
        <fullName evidence="7">RNB domain-containing protein</fullName>
    </recommendedName>
</protein>
<dbReference type="InterPro" id="IPR041677">
    <property type="entry name" value="DNA2/NAM7_AAA_11"/>
</dbReference>
<feature type="region of interest" description="Disordered" evidence="6">
    <location>
        <begin position="1702"/>
        <end position="1723"/>
    </location>
</feature>
<gene>
    <name evidence="8" type="ORF">ACJMK2_041309</name>
</gene>
<keyword evidence="9" id="KW-1185">Reference proteome</keyword>
<dbReference type="InterPro" id="IPR047187">
    <property type="entry name" value="SF1_C_Upf1"/>
</dbReference>
<feature type="region of interest" description="Disordered" evidence="6">
    <location>
        <begin position="600"/>
        <end position="649"/>
    </location>
</feature>
<sequence>MGNILNTTDPYDSNKETHSVEPEDHEPEVIRIGTSADNLDVCNYKLEISEQSATANESLSSSYNSALSEVGSFKVSPRLPANESQDFESDEDELEAADLHRTLILDEMRLSEINLTDKMETTHADDGVNQMNLCEEESRHETTDADSVSCNPIGICVTPEMQADKQTCSAPASENEEEQRVLDDAVPLSGLEHIRDNSLKMDGDTGLCNSNGACGGEDEKGDNLAILTAGAEALAVCVSPPQIDQAELTGSGQVLLLLDQAKQALNAGHHDLANKLVTRAYQSLGKMANRMEDYFVAIGYEACSEVYHGIGSMTMAIKSFYRGIKYSSSWNEITSLTKNSHLWTVFFQFLKSFSHKIMPEFKTLLQELEQISEDLEREEKWDKCCFVSHNLYSSYVFAERTCFWNHDSIKTSKKRMVLRIARCTYQTKNFPALNQNCRVVLENLCEYDCVEALMLWAISLRETKKYDIALKKAERALECCKSEPDRQVIVKFIEDIHQNLEKEKHEHDPSEWLEGTNAGKDAEERQKAEEARSRYVKKTKRHRPKRKEKSPENENTVPLPFKEVTGEITNSSDSIIPETELLYKRTGLDYDTPISERVYQRSNASGEDNKSTFDVSASSSGRSTPIKTGKKLKKRRYRNLSGNSTCSLGNTGTQTGIMISRQRSISLNVDNQEHVHWSESDGEDISSSSNSVYSNIDEHTSQAHGRDQREMNDAEASFFERSRLFLIEQNDISDEETITMAKMLQEGLKLDEEFLRRFITRSQGPPFYEEELSEQELKRKRREQPDRYKECFFQIESSHVAYCIPVDQNENIRKIEISGRSKAGQALSDDRVWVEILDKGDPTAQEAKVFGKVVKIIKRNRKENIKHPVYTCTMDDMESHMMRPICKTLPKIHILNQTILKRCPKLKKYRVEIHKYDPVSQELQFKEWINVPPEKRNSFVFIVVYIGWTRQYIYPRGAVIEVLPCAEDLDSGIKLLDIQYEVPGLYLSQTVKRIESIMSRHADAEPTEALRVGRKDLTSMRIFTIDPKGSKDLDDALSVEKTEDGYRVGVHIADVTTFVQKGDPVDIEAQQRTTTFYSGVRNPHHMIPEPLSQNLCSLLPGKCRLCISLSFNVTKNGSVVGKPGIEKTVIKSSRRFTYREVQDIINKTNTESDQGISEDIDILFRLATFMRKRRLGNSMYALCMDLEDETDEDAMSETFEAHFLVEEFMILANKTIADILIKKFPNLVPLRCQNPPPSGELQSWLKRHGEIVDLLLCLQDRHISNYKMPSLEATHGLNSQILIAVQDKIFHTLHTMSSSKASRCMRTDDLHPLQFLARKEWHQIQEHADYRCSGSLKNKSTEGKHYSLEMYPYTHFTSPIRRYVDQIVHRLLHCFIDGKAAGYTQKEVEELCVRINTVAQRAKAYQKNCSSLAIAEKLKEKPSMFFCIVSNITDRNVNFCTPALRFVHRSFKELPFNLLDISTKPNIMQDTQTNRDFVTVEWRKRLYDFSGFSSTARRQVSRIDPNQHVVYVPYKDWVSALHSALRENVDGILNAFRNITHEIYRPPSSYETVEDVSTERNDLTTIQPHSRFSTTFSYGQVIKIQMMAIAHKGILVPFPQLYDMTRNVKCCLQHVEDPIKWLHYYSTKPSMERYESVSEYLKIWLPLVLMEAATTAMRSEGGFTINNLPVKFSGMEGHFRLQTAFCFERNIEISGRGAYGLAEETDDTSENESQEESDSSSHDWVCIRHQKPAKQDSLTPNSIWVAHGQITKVQKRKKKEEISDGQITNVQKRKKMEEISVYFKIHPLSAIPRDMKVEKCTVELLIKSDVDRRTEIYLKSLDRANDLAKKIAINRNIPNLDKDHQRLAKRIIDKEELNVGSLPKNNTKQLEAITKALTSRFSLIQGPPGTGKSYTGIKLLYLFNKINKLWEKEGNPRKQVLFCGPSNKSVDQIARWMINRLQEHCPNIVRMYGRSIEAVDFPIPGKTFLSKRSMRDSRAAEDLTHISLHHLIREKSKQFAEEINAFDKRFQLPDYIPDHKEVQKYVHLLRVATVEELKKHDVILCTTAVASNAKLLEGTDIFQIMIDEAAMCPEPQCLVPIIATKAEQVVLIGDHKQLQPIILCKEAAELGLEKSVFERYALSKSRDSNNIQYTLLEIQYRMHPRLCDFPSMEFYDNKLITGPSDLWKEGYWKEGFIGQSKYWISNPLKMWPHKKYTHVFCHIEGEEEVLTVTTEEGNEHSRSNIEEVKQIVKVFSHMVNLEMVDSSRINVISQYNAQCHELRTALSLQGFGNFNVNTVVASQGGEWDYVLFSTVRSLPEFMIEHNPTFGWCKQNLGFITDHHQINVALTRARKGIVIVGNQNLLQCDKVWKRLIHLYEQRGCVKSPEEFPPKIARLNRRRTDIEWR</sequence>
<dbReference type="PANTHER" id="PTHR43788">
    <property type="entry name" value="DNA2/NAM7 HELICASE FAMILY MEMBER"/>
    <property type="match status" value="1"/>
</dbReference>
<feature type="region of interest" description="Disordered" evidence="6">
    <location>
        <begin position="1"/>
        <end position="29"/>
    </location>
</feature>
<dbReference type="InterPro" id="IPR027417">
    <property type="entry name" value="P-loop_NTPase"/>
</dbReference>
<feature type="compositionally biased region" description="Polar residues" evidence="6">
    <location>
        <begin position="600"/>
        <end position="626"/>
    </location>
</feature>
<keyword evidence="2" id="KW-0547">Nucleotide-binding</keyword>
<evidence type="ECO:0000313" key="8">
    <source>
        <dbReference type="EMBL" id="KAL3868508.1"/>
    </source>
</evidence>
<reference evidence="8 9" key="1">
    <citation type="submission" date="2024-11" db="EMBL/GenBank/DDBJ databases">
        <title>Chromosome-level genome assembly of the freshwater bivalve Anodonta woodiana.</title>
        <authorList>
            <person name="Chen X."/>
        </authorList>
    </citation>
    <scope>NUCLEOTIDE SEQUENCE [LARGE SCALE GENOMIC DNA]</scope>
    <source>
        <strain evidence="8">MN2024</strain>
        <tissue evidence="8">Gills</tissue>
    </source>
</reference>
<dbReference type="InterPro" id="IPR056787">
    <property type="entry name" value="OB_HELZ2"/>
</dbReference>
<evidence type="ECO:0000256" key="5">
    <source>
        <dbReference type="ARBA" id="ARBA00022840"/>
    </source>
</evidence>
<dbReference type="Pfam" id="PF25049">
    <property type="entry name" value="OB_HELZ2"/>
    <property type="match status" value="1"/>
</dbReference>
<feature type="compositionally biased region" description="Basic and acidic residues" evidence="6">
    <location>
        <begin position="12"/>
        <end position="22"/>
    </location>
</feature>
<dbReference type="GO" id="GO:0004386">
    <property type="term" value="F:helicase activity"/>
    <property type="evidence" value="ECO:0007669"/>
    <property type="project" value="UniProtKB-KW"/>
</dbReference>
<evidence type="ECO:0000256" key="1">
    <source>
        <dbReference type="ARBA" id="ARBA00007913"/>
    </source>
</evidence>
<dbReference type="InterPro" id="IPR041679">
    <property type="entry name" value="DNA2/NAM7-like_C"/>
</dbReference>
<keyword evidence="4" id="KW-0347">Helicase</keyword>
<feature type="domain" description="RNB" evidence="7">
    <location>
        <begin position="1014"/>
        <end position="1378"/>
    </location>
</feature>
<feature type="compositionally biased region" description="Basic residues" evidence="6">
    <location>
        <begin position="628"/>
        <end position="638"/>
    </location>
</feature>
<dbReference type="SUPFAM" id="SSF50249">
    <property type="entry name" value="Nucleic acid-binding proteins"/>
    <property type="match status" value="2"/>
</dbReference>
<feature type="region of interest" description="Disordered" evidence="6">
    <location>
        <begin position="502"/>
        <end position="559"/>
    </location>
</feature>
<name>A0ABD3W6M8_SINWO</name>
<dbReference type="InterPro" id="IPR012340">
    <property type="entry name" value="NA-bd_OB-fold"/>
</dbReference>
<accession>A0ABD3W6M8</accession>
<keyword evidence="5" id="KW-0067">ATP-binding</keyword>
<feature type="compositionally biased region" description="Basic residues" evidence="6">
    <location>
        <begin position="534"/>
        <end position="548"/>
    </location>
</feature>
<feature type="compositionally biased region" description="Polar residues" evidence="6">
    <location>
        <begin position="1"/>
        <end position="11"/>
    </location>
</feature>
<feature type="compositionally biased region" description="Basic and acidic residues" evidence="6">
    <location>
        <begin position="520"/>
        <end position="533"/>
    </location>
</feature>
<evidence type="ECO:0000259" key="7">
    <source>
        <dbReference type="SMART" id="SM00955"/>
    </source>
</evidence>
<dbReference type="Pfam" id="PF13087">
    <property type="entry name" value="AAA_12"/>
    <property type="match status" value="1"/>
</dbReference>
<dbReference type="InterPro" id="IPR001900">
    <property type="entry name" value="RNase_II/R"/>
</dbReference>
<dbReference type="PANTHER" id="PTHR43788:SF16">
    <property type="entry name" value="HELICASE WITH ZINC FINGER 2"/>
    <property type="match status" value="1"/>
</dbReference>
<evidence type="ECO:0000256" key="2">
    <source>
        <dbReference type="ARBA" id="ARBA00022741"/>
    </source>
</evidence>
<evidence type="ECO:0000256" key="4">
    <source>
        <dbReference type="ARBA" id="ARBA00022806"/>
    </source>
</evidence>
<evidence type="ECO:0000256" key="3">
    <source>
        <dbReference type="ARBA" id="ARBA00022801"/>
    </source>
</evidence>
<dbReference type="Pfam" id="PF00773">
    <property type="entry name" value="RNB"/>
    <property type="match status" value="1"/>
</dbReference>